<name>A0A1W1WER4_SULTA</name>
<feature type="transmembrane region" description="Helical" evidence="1">
    <location>
        <begin position="217"/>
        <end position="238"/>
    </location>
</feature>
<feature type="transmembrane region" description="Helical" evidence="1">
    <location>
        <begin position="277"/>
        <end position="302"/>
    </location>
</feature>
<organism evidence="2 3">
    <name type="scientific">Sulfobacillus thermosulfidooxidans (strain DSM 9293 / VKM B-1269 / AT-1)</name>
    <dbReference type="NCBI Taxonomy" id="929705"/>
    <lineage>
        <taxon>Bacteria</taxon>
        <taxon>Bacillati</taxon>
        <taxon>Bacillota</taxon>
        <taxon>Clostridia</taxon>
        <taxon>Eubacteriales</taxon>
        <taxon>Clostridiales Family XVII. Incertae Sedis</taxon>
        <taxon>Sulfobacillus</taxon>
    </lineage>
</organism>
<feature type="transmembrane region" description="Helical" evidence="1">
    <location>
        <begin position="72"/>
        <end position="93"/>
    </location>
</feature>
<keyword evidence="1" id="KW-1133">Transmembrane helix</keyword>
<feature type="transmembrane region" description="Helical" evidence="1">
    <location>
        <begin position="145"/>
        <end position="168"/>
    </location>
</feature>
<evidence type="ECO:0000313" key="3">
    <source>
        <dbReference type="Proteomes" id="UP000192660"/>
    </source>
</evidence>
<feature type="transmembrane region" description="Helical" evidence="1">
    <location>
        <begin position="7"/>
        <end position="26"/>
    </location>
</feature>
<feature type="transmembrane region" description="Helical" evidence="1">
    <location>
        <begin position="180"/>
        <end position="197"/>
    </location>
</feature>
<reference evidence="3" key="1">
    <citation type="submission" date="2017-04" db="EMBL/GenBank/DDBJ databases">
        <authorList>
            <person name="Varghese N."/>
            <person name="Submissions S."/>
        </authorList>
    </citation>
    <scope>NUCLEOTIDE SEQUENCE [LARGE SCALE GENOMIC DNA]</scope>
    <source>
        <strain evidence="3">DSM 9293</strain>
    </source>
</reference>
<evidence type="ECO:0000313" key="2">
    <source>
        <dbReference type="EMBL" id="SMC04530.1"/>
    </source>
</evidence>
<keyword evidence="3" id="KW-1185">Reference proteome</keyword>
<accession>A0A1W1WER4</accession>
<dbReference type="STRING" id="28034.BFX07_00895"/>
<dbReference type="EMBL" id="FWWY01000001">
    <property type="protein sequence ID" value="SMC04530.1"/>
    <property type="molecule type" value="Genomic_DNA"/>
</dbReference>
<feature type="transmembrane region" description="Helical" evidence="1">
    <location>
        <begin position="314"/>
        <end position="333"/>
    </location>
</feature>
<protein>
    <recommendedName>
        <fullName evidence="4">DUF2029 domain-containing protein</fullName>
    </recommendedName>
</protein>
<dbReference type="OrthoDB" id="2080767at2"/>
<dbReference type="RefSeq" id="WP_084661277.1">
    <property type="nucleotide sequence ID" value="NZ_FWWY01000001.1"/>
</dbReference>
<sequence>MRVLKKPAAVWIAFGMFSLVELWLAVHFRENDVGEYHRYALLALTPPWLHHWPKEYPAMSQFIFLLPLLLPFSYRFSFAVLTLVALAVLLSEGMKHHGTQWGIKVLGYLSVGTIGLFSERYDIFAALFGFLAIDQALQKHWSWAWTFSVIGFLLKLFPAVFWPVFLIAEWRETHRIRWDRLALSLLAGLAMVGFQALLASHQAFTSYRYLLNRPIEIGSLAASLTALLSHPHLFYAFGSVDVTAHGLAHFIGDSLTLVGIISWLAVFWAQWRGSLDIIEAAILTLGILLLTTKVFSAQYLIWLAPILALKRGNLSFILAYLLTSLGYPVGYAIRGMFPWVIYIFAARNLLLTSGFVLFVWRQTRSVSSIVYKQGISR</sequence>
<gene>
    <name evidence="2" type="ORF">SAMN00768000_1705</name>
</gene>
<feature type="transmembrane region" description="Helical" evidence="1">
    <location>
        <begin position="339"/>
        <end position="360"/>
    </location>
</feature>
<dbReference type="Proteomes" id="UP000192660">
    <property type="component" value="Unassembled WGS sequence"/>
</dbReference>
<keyword evidence="1" id="KW-0472">Membrane</keyword>
<proteinExistence type="predicted"/>
<dbReference type="AlphaFoldDB" id="A0A1W1WER4"/>
<feature type="transmembrane region" description="Helical" evidence="1">
    <location>
        <begin position="105"/>
        <end position="133"/>
    </location>
</feature>
<feature type="transmembrane region" description="Helical" evidence="1">
    <location>
        <begin position="250"/>
        <end position="271"/>
    </location>
</feature>
<keyword evidence="1" id="KW-0812">Transmembrane</keyword>
<evidence type="ECO:0000256" key="1">
    <source>
        <dbReference type="SAM" id="Phobius"/>
    </source>
</evidence>
<evidence type="ECO:0008006" key="4">
    <source>
        <dbReference type="Google" id="ProtNLM"/>
    </source>
</evidence>